<organism evidence="2 4">
    <name type="scientific">Punica granatum</name>
    <name type="common">Pomegranate</name>
    <dbReference type="NCBI Taxonomy" id="22663"/>
    <lineage>
        <taxon>Eukaryota</taxon>
        <taxon>Viridiplantae</taxon>
        <taxon>Streptophyta</taxon>
        <taxon>Embryophyta</taxon>
        <taxon>Tracheophyta</taxon>
        <taxon>Spermatophyta</taxon>
        <taxon>Magnoliopsida</taxon>
        <taxon>eudicotyledons</taxon>
        <taxon>Gunneridae</taxon>
        <taxon>Pentapetalae</taxon>
        <taxon>rosids</taxon>
        <taxon>malvids</taxon>
        <taxon>Myrtales</taxon>
        <taxon>Lythraceae</taxon>
        <taxon>Punica</taxon>
    </lineage>
</organism>
<accession>A0A218X1X8</accession>
<dbReference type="EMBL" id="MTKT01002492">
    <property type="protein sequence ID" value="OWM79205.1"/>
    <property type="molecule type" value="Genomic_DNA"/>
</dbReference>
<protein>
    <submittedName>
        <fullName evidence="2">Uncharacterized protein</fullName>
    </submittedName>
</protein>
<evidence type="ECO:0000256" key="1">
    <source>
        <dbReference type="SAM" id="SignalP"/>
    </source>
</evidence>
<name>A0A218X1X8_PUNGR</name>
<feature type="signal peptide" evidence="1">
    <location>
        <begin position="1"/>
        <end position="26"/>
    </location>
</feature>
<keyword evidence="1" id="KW-0732">Signal</keyword>
<reference evidence="2" key="2">
    <citation type="submission" date="2017-06" db="EMBL/GenBank/DDBJ databases">
        <title>The pomegranate genome and the genomics of punicalagin biosynthesis.</title>
        <authorList>
            <person name="Xu C."/>
        </authorList>
    </citation>
    <scope>NUCLEOTIDE SEQUENCE [LARGE SCALE GENOMIC DNA]</scope>
    <source>
        <tissue evidence="2">Fresh leaf</tissue>
    </source>
</reference>
<gene>
    <name evidence="2" type="ORF">CDL15_Pgr003377</name>
    <name evidence="3" type="ORF">CRG98_046079</name>
</gene>
<reference evidence="3 5" key="3">
    <citation type="submission" date="2017-11" db="EMBL/GenBank/DDBJ databases">
        <title>De-novo sequencing of pomegranate (Punica granatum L.) genome.</title>
        <authorList>
            <person name="Akparov Z."/>
            <person name="Amiraslanov A."/>
            <person name="Hajiyeva S."/>
            <person name="Abbasov M."/>
            <person name="Kaur K."/>
            <person name="Hamwieh A."/>
            <person name="Solovyev V."/>
            <person name="Salamov A."/>
            <person name="Braich B."/>
            <person name="Kosarev P."/>
            <person name="Mahmoud A."/>
            <person name="Hajiyev E."/>
            <person name="Babayeva S."/>
            <person name="Izzatullayeva V."/>
            <person name="Mammadov A."/>
            <person name="Mammadov A."/>
            <person name="Sharifova S."/>
            <person name="Ojaghi J."/>
            <person name="Eynullazada K."/>
            <person name="Bayramov B."/>
            <person name="Abdulazimova A."/>
            <person name="Shahmuradov I."/>
        </authorList>
    </citation>
    <scope>NUCLEOTIDE SEQUENCE [LARGE SCALE GENOMIC DNA]</scope>
    <source>
        <strain evidence="3">AG2017</strain>
        <strain evidence="5">cv. AG2017</strain>
        <tissue evidence="3">Leaf</tissue>
    </source>
</reference>
<comment type="caution">
    <text evidence="2">The sequence shown here is derived from an EMBL/GenBank/DDBJ whole genome shotgun (WGS) entry which is preliminary data.</text>
</comment>
<dbReference type="AlphaFoldDB" id="A0A218X1X8"/>
<dbReference type="EMBL" id="PGOL01006560">
    <property type="protein sequence ID" value="PKI33523.1"/>
    <property type="molecule type" value="Genomic_DNA"/>
</dbReference>
<evidence type="ECO:0000313" key="2">
    <source>
        <dbReference type="EMBL" id="OWM79205.1"/>
    </source>
</evidence>
<proteinExistence type="predicted"/>
<evidence type="ECO:0000313" key="3">
    <source>
        <dbReference type="EMBL" id="PKI33523.1"/>
    </source>
</evidence>
<reference evidence="4" key="1">
    <citation type="journal article" date="2017" name="Plant J.">
        <title>The pomegranate (Punica granatum L.) genome and the genomics of punicalagin biosynthesis.</title>
        <authorList>
            <person name="Qin G."/>
            <person name="Xu C."/>
            <person name="Ming R."/>
            <person name="Tang H."/>
            <person name="Guyot R."/>
            <person name="Kramer E.M."/>
            <person name="Hu Y."/>
            <person name="Yi X."/>
            <person name="Qi Y."/>
            <person name="Xu X."/>
            <person name="Gao Z."/>
            <person name="Pan H."/>
            <person name="Jian J."/>
            <person name="Tian Y."/>
            <person name="Yue Z."/>
            <person name="Xu Y."/>
        </authorList>
    </citation>
    <scope>NUCLEOTIDE SEQUENCE [LARGE SCALE GENOMIC DNA]</scope>
    <source>
        <strain evidence="4">cv. Dabenzi</strain>
    </source>
</reference>
<evidence type="ECO:0000313" key="5">
    <source>
        <dbReference type="Proteomes" id="UP000233551"/>
    </source>
</evidence>
<sequence>MSVGSGFTTCTSSLLVALTILLTSLGQYSQHKLNVSPSDAWGQPKSIPIWEWVQWKLAEASPSHLGSPGSGALDHACECWTPAGAPHQVTWIAPTKDVVGLISPVTVGCQPVTFEVAIAAASV</sequence>
<evidence type="ECO:0000313" key="4">
    <source>
        <dbReference type="Proteomes" id="UP000197138"/>
    </source>
</evidence>
<keyword evidence="5" id="KW-1185">Reference proteome</keyword>
<dbReference type="Proteomes" id="UP000233551">
    <property type="component" value="Unassembled WGS sequence"/>
</dbReference>
<feature type="chain" id="PRO_5014071841" evidence="1">
    <location>
        <begin position="27"/>
        <end position="123"/>
    </location>
</feature>
<dbReference type="Proteomes" id="UP000197138">
    <property type="component" value="Unassembled WGS sequence"/>
</dbReference>